<sequence>MRRVIVISDLHIGGAEHPMLGHPEHLVDFLEQLAAYVPAQGEEVELVINGDFVDFLAEKPYAGFTASESEVVEKLTAIRSRLPEVFSKLAFCANRLSRFTILLGNHDVELAFPRVRESLLRALGTEPHRCLFVCNNETYRVGELLIEHGNRYDPWNAIDYDGLRELVSCASRGEVPPKPLSICPGSRLVEEVMNPLKERYHFVDLLKPEDKIVTLMLLAFEPQLLQDLHKLFKGAQLYVKQHFRKAIWRASGDAPRPGQRRFVARSDEEDVLPPDVEDAFAEELEVARANAARQPVGLFETLRRAFLEDETESLKAILEKGDDIGTHRIRQLQVALAKKMQNDKTFVDDDKDSEASRPYVDAARQMVDAGVAKVVVMGHTHLRRHIRLENGGRYLNTGTWADLIVVDDRLLEENAKSRVDFIDWIRCLATNRLEGIRDCDPTYADVRLTDAGLVIDDARPMLRRHRRGDSFA</sequence>
<dbReference type="InterPro" id="IPR029052">
    <property type="entry name" value="Metallo-depent_PP-like"/>
</dbReference>
<evidence type="ECO:0000313" key="7">
    <source>
        <dbReference type="EMBL" id="TKD08434.1"/>
    </source>
</evidence>
<dbReference type="Gene3D" id="3.60.21.10">
    <property type="match status" value="1"/>
</dbReference>
<dbReference type="PANTHER" id="PTHR34990:SF2">
    <property type="entry name" value="BLL8164 PROTEIN"/>
    <property type="match status" value="1"/>
</dbReference>
<gene>
    <name evidence="7" type="ORF">E8A74_16095</name>
</gene>
<dbReference type="OrthoDB" id="8241491at2"/>
<keyword evidence="1" id="KW-1003">Cell membrane</keyword>
<keyword evidence="8" id="KW-1185">Reference proteome</keyword>
<dbReference type="Pfam" id="PF00149">
    <property type="entry name" value="Metallophos"/>
    <property type="match status" value="1"/>
</dbReference>
<reference evidence="7 8" key="1">
    <citation type="submission" date="2019-04" db="EMBL/GenBank/DDBJ databases">
        <authorList>
            <person name="Li Y."/>
            <person name="Wang J."/>
        </authorList>
    </citation>
    <scope>NUCLEOTIDE SEQUENCE [LARGE SCALE GENOMIC DNA]</scope>
    <source>
        <strain evidence="7 8">DSM 14668</strain>
    </source>
</reference>
<dbReference type="AlphaFoldDB" id="A0A4U1JCT3"/>
<evidence type="ECO:0000256" key="3">
    <source>
        <dbReference type="ARBA" id="ARBA00022723"/>
    </source>
</evidence>
<keyword evidence="3" id="KW-0479">Metal-binding</keyword>
<name>A0A4U1JCT3_9BACT</name>
<dbReference type="SUPFAM" id="SSF56300">
    <property type="entry name" value="Metallo-dependent phosphatases"/>
    <property type="match status" value="1"/>
</dbReference>
<accession>A0A4U1JCT3</accession>
<keyword evidence="5" id="KW-0464">Manganese</keyword>
<protein>
    <recommendedName>
        <fullName evidence="6">Calcineurin-like phosphoesterase domain-containing protein</fullName>
    </recommendedName>
</protein>
<evidence type="ECO:0000256" key="4">
    <source>
        <dbReference type="ARBA" id="ARBA00023136"/>
    </source>
</evidence>
<dbReference type="Proteomes" id="UP000309215">
    <property type="component" value="Unassembled WGS sequence"/>
</dbReference>
<evidence type="ECO:0000256" key="5">
    <source>
        <dbReference type="ARBA" id="ARBA00023211"/>
    </source>
</evidence>
<evidence type="ECO:0000259" key="6">
    <source>
        <dbReference type="Pfam" id="PF00149"/>
    </source>
</evidence>
<dbReference type="GO" id="GO:0008758">
    <property type="term" value="F:UDP-2,3-diacylglucosamine hydrolase activity"/>
    <property type="evidence" value="ECO:0007669"/>
    <property type="project" value="TreeGrafter"/>
</dbReference>
<dbReference type="InterPro" id="IPR004843">
    <property type="entry name" value="Calcineurin-like_PHP"/>
</dbReference>
<dbReference type="GO" id="GO:0009245">
    <property type="term" value="P:lipid A biosynthetic process"/>
    <property type="evidence" value="ECO:0007669"/>
    <property type="project" value="TreeGrafter"/>
</dbReference>
<feature type="domain" description="Calcineurin-like phosphoesterase" evidence="6">
    <location>
        <begin position="3"/>
        <end position="159"/>
    </location>
</feature>
<comment type="caution">
    <text evidence="7">The sequence shown here is derived from an EMBL/GenBank/DDBJ whole genome shotgun (WGS) entry which is preliminary data.</text>
</comment>
<proteinExistence type="predicted"/>
<dbReference type="GO" id="GO:0046872">
    <property type="term" value="F:metal ion binding"/>
    <property type="evidence" value="ECO:0007669"/>
    <property type="project" value="UniProtKB-KW"/>
</dbReference>
<keyword evidence="4" id="KW-0472">Membrane</keyword>
<dbReference type="RefSeq" id="WP_136929894.1">
    <property type="nucleotide sequence ID" value="NZ_SSMQ01000014.1"/>
</dbReference>
<dbReference type="InterPro" id="IPR043461">
    <property type="entry name" value="LpxH-like"/>
</dbReference>
<evidence type="ECO:0000256" key="1">
    <source>
        <dbReference type="ARBA" id="ARBA00022475"/>
    </source>
</evidence>
<dbReference type="PANTHER" id="PTHR34990">
    <property type="entry name" value="UDP-2,3-DIACYLGLUCOSAMINE HYDROLASE-RELATED"/>
    <property type="match status" value="1"/>
</dbReference>
<organism evidence="7 8">
    <name type="scientific">Polyangium fumosum</name>
    <dbReference type="NCBI Taxonomy" id="889272"/>
    <lineage>
        <taxon>Bacteria</taxon>
        <taxon>Pseudomonadati</taxon>
        <taxon>Myxococcota</taxon>
        <taxon>Polyangia</taxon>
        <taxon>Polyangiales</taxon>
        <taxon>Polyangiaceae</taxon>
        <taxon>Polyangium</taxon>
    </lineage>
</organism>
<dbReference type="EMBL" id="SSMQ01000014">
    <property type="protein sequence ID" value="TKD08434.1"/>
    <property type="molecule type" value="Genomic_DNA"/>
</dbReference>
<dbReference type="GO" id="GO:0016020">
    <property type="term" value="C:membrane"/>
    <property type="evidence" value="ECO:0007669"/>
    <property type="project" value="GOC"/>
</dbReference>
<evidence type="ECO:0000256" key="2">
    <source>
        <dbReference type="ARBA" id="ARBA00022519"/>
    </source>
</evidence>
<evidence type="ECO:0000313" key="8">
    <source>
        <dbReference type="Proteomes" id="UP000309215"/>
    </source>
</evidence>
<keyword evidence="2" id="KW-0997">Cell inner membrane</keyword>